<protein>
    <recommendedName>
        <fullName evidence="1">Fibronectin type-III domain-containing protein</fullName>
    </recommendedName>
</protein>
<evidence type="ECO:0000313" key="2">
    <source>
        <dbReference type="EMBL" id="APY01459.1"/>
    </source>
</evidence>
<accession>A0AAC9LN06</accession>
<dbReference type="KEGG" id="lvn:BWR22_04740"/>
<dbReference type="Gene3D" id="2.60.40.1120">
    <property type="entry name" value="Carboxypeptidase-like, regulatory domain"/>
    <property type="match status" value="1"/>
</dbReference>
<gene>
    <name evidence="2" type="ORF">BWR22_04740</name>
</gene>
<sequence>MRTLKNILVFIISVTLLTTCTEEQIDGVRIGSINGKVVAEGTNAPLENVKISTNSPTSTVFTDTEGNFVIENAPIGTYAVQAELDGFVTAFESVTVIEESAVIVSFELLTSDANNQAPSVPNLVFPEDLATEIPLEVQFTWESSDPDTNDELSYTLELRNGNTNEIELFETDQDTFYLASNLQLSTTYFWQVRVSDGVNDEVTSSISQFSTITSPNNPFLFVKEENGNSVIYSGNQDDSTTGNGEVDVDVLKLTNESNNSFRPRSNVTTDKIAYLRTVGGNAHIFTMNTDGSNKSQITNTVPVTGFRLDHVDFCWAQNGSKLYYPNFDKLYSINPDGSGVVSIFQTTDGSFISEVESVDSDADLVLLKTNTADGYNARIFTVRLSSQTEEAVIAEGFSGALGGIDISANGNQVIYTRDLSGYEDDNYRQFQSRIFIYNISSGTNVQVITEALPGQNDLDVKFSATEGAFIFTRVNNNIGATPGVRSYQFGQATSEKELFTAASMPDWN</sequence>
<dbReference type="CDD" id="cd00063">
    <property type="entry name" value="FN3"/>
    <property type="match status" value="1"/>
</dbReference>
<dbReference type="InterPro" id="IPR003961">
    <property type="entry name" value="FN3_dom"/>
</dbReference>
<dbReference type="Gene3D" id="2.120.10.30">
    <property type="entry name" value="TolB, C-terminal domain"/>
    <property type="match status" value="1"/>
</dbReference>
<dbReference type="InterPro" id="IPR013784">
    <property type="entry name" value="Carb-bd-like_fold"/>
</dbReference>
<organism evidence="2 3">
    <name type="scientific">Lacinutrix venerupis</name>
    <dbReference type="NCBI Taxonomy" id="1486034"/>
    <lineage>
        <taxon>Bacteria</taxon>
        <taxon>Pseudomonadati</taxon>
        <taxon>Bacteroidota</taxon>
        <taxon>Flavobacteriia</taxon>
        <taxon>Flavobacteriales</taxon>
        <taxon>Flavobacteriaceae</taxon>
        <taxon>Lacinutrix</taxon>
    </lineage>
</organism>
<dbReference type="InterPro" id="IPR036116">
    <property type="entry name" value="FN3_sf"/>
</dbReference>
<proteinExistence type="predicted"/>
<dbReference type="SUPFAM" id="SSF82171">
    <property type="entry name" value="DPP6 N-terminal domain-like"/>
    <property type="match status" value="1"/>
</dbReference>
<dbReference type="Gene3D" id="2.60.40.10">
    <property type="entry name" value="Immunoglobulins"/>
    <property type="match status" value="1"/>
</dbReference>
<dbReference type="SUPFAM" id="SSF49452">
    <property type="entry name" value="Starch-binding domain-like"/>
    <property type="match status" value="1"/>
</dbReference>
<dbReference type="PROSITE" id="PS50853">
    <property type="entry name" value="FN3"/>
    <property type="match status" value="1"/>
</dbReference>
<dbReference type="Proteomes" id="UP000187506">
    <property type="component" value="Chromosome"/>
</dbReference>
<dbReference type="Pfam" id="PF13620">
    <property type="entry name" value="CarboxypepD_reg"/>
    <property type="match status" value="1"/>
</dbReference>
<dbReference type="AlphaFoldDB" id="A0AAC9LN06"/>
<dbReference type="RefSeq" id="WP_076734361.1">
    <property type="nucleotide sequence ID" value="NZ_CP019352.1"/>
</dbReference>
<dbReference type="GO" id="GO:0030246">
    <property type="term" value="F:carbohydrate binding"/>
    <property type="evidence" value="ECO:0007669"/>
    <property type="project" value="InterPro"/>
</dbReference>
<dbReference type="SUPFAM" id="SSF49265">
    <property type="entry name" value="Fibronectin type III"/>
    <property type="match status" value="1"/>
</dbReference>
<keyword evidence="3" id="KW-1185">Reference proteome</keyword>
<feature type="domain" description="Fibronectin type-III" evidence="1">
    <location>
        <begin position="117"/>
        <end position="217"/>
    </location>
</feature>
<dbReference type="InterPro" id="IPR013783">
    <property type="entry name" value="Ig-like_fold"/>
</dbReference>
<evidence type="ECO:0000313" key="3">
    <source>
        <dbReference type="Proteomes" id="UP000187506"/>
    </source>
</evidence>
<name>A0AAC9LN06_9FLAO</name>
<dbReference type="EMBL" id="CP019352">
    <property type="protein sequence ID" value="APY01459.1"/>
    <property type="molecule type" value="Genomic_DNA"/>
</dbReference>
<dbReference type="InterPro" id="IPR011042">
    <property type="entry name" value="6-blade_b-propeller_TolB-like"/>
</dbReference>
<evidence type="ECO:0000259" key="1">
    <source>
        <dbReference type="PROSITE" id="PS50853"/>
    </source>
</evidence>
<reference evidence="2 3" key="1">
    <citation type="submission" date="2017-01" db="EMBL/GenBank/DDBJ databases">
        <title>Complete genome of Lacinutrix venerupis DOK2-8 isolated from seawater in Dokdo.</title>
        <authorList>
            <person name="Chi W.-J."/>
            <person name="Kim J.H."/>
        </authorList>
    </citation>
    <scope>NUCLEOTIDE SEQUENCE [LARGE SCALE GENOMIC DNA]</scope>
    <source>
        <strain evidence="2 3">DOK2-8</strain>
    </source>
</reference>